<feature type="compositionally biased region" description="Basic and acidic residues" evidence="1">
    <location>
        <begin position="1"/>
        <end position="16"/>
    </location>
</feature>
<evidence type="ECO:0000313" key="3">
    <source>
        <dbReference type="Proteomes" id="UP001281410"/>
    </source>
</evidence>
<keyword evidence="3" id="KW-1185">Reference proteome</keyword>
<evidence type="ECO:0000313" key="2">
    <source>
        <dbReference type="EMBL" id="KAK3200378.1"/>
    </source>
</evidence>
<dbReference type="EMBL" id="JANJYJ010000007">
    <property type="protein sequence ID" value="KAK3200378.1"/>
    <property type="molecule type" value="Genomic_DNA"/>
</dbReference>
<feature type="region of interest" description="Disordered" evidence="1">
    <location>
        <begin position="1"/>
        <end position="33"/>
    </location>
</feature>
<sequence>MEEGLLRESLTDEAKPLRNGSNTTDMSKRSSKSSTITAAVEFSTSVAVCGSFCHGCAVVAAKLQRGLEGSLPLLLSLKVVGAANSIENPD</sequence>
<proteinExistence type="predicted"/>
<comment type="caution">
    <text evidence="2">The sequence shown here is derived from an EMBL/GenBank/DDBJ whole genome shotgun (WGS) entry which is preliminary data.</text>
</comment>
<dbReference type="Proteomes" id="UP001281410">
    <property type="component" value="Unassembled WGS sequence"/>
</dbReference>
<evidence type="ECO:0000256" key="1">
    <source>
        <dbReference type="SAM" id="MobiDB-lite"/>
    </source>
</evidence>
<gene>
    <name evidence="2" type="ORF">Dsin_023793</name>
</gene>
<reference evidence="2" key="1">
    <citation type="journal article" date="2023" name="Plant J.">
        <title>Genome sequences and population genomics provide insights into the demographic history, inbreeding, and mutation load of two 'living fossil' tree species of Dipteronia.</title>
        <authorList>
            <person name="Feng Y."/>
            <person name="Comes H.P."/>
            <person name="Chen J."/>
            <person name="Zhu S."/>
            <person name="Lu R."/>
            <person name="Zhang X."/>
            <person name="Li P."/>
            <person name="Qiu J."/>
            <person name="Olsen K.M."/>
            <person name="Qiu Y."/>
        </authorList>
    </citation>
    <scope>NUCLEOTIDE SEQUENCE</scope>
    <source>
        <strain evidence="2">NBL</strain>
    </source>
</reference>
<accession>A0AAE0E144</accession>
<organism evidence="2 3">
    <name type="scientific">Dipteronia sinensis</name>
    <dbReference type="NCBI Taxonomy" id="43782"/>
    <lineage>
        <taxon>Eukaryota</taxon>
        <taxon>Viridiplantae</taxon>
        <taxon>Streptophyta</taxon>
        <taxon>Embryophyta</taxon>
        <taxon>Tracheophyta</taxon>
        <taxon>Spermatophyta</taxon>
        <taxon>Magnoliopsida</taxon>
        <taxon>eudicotyledons</taxon>
        <taxon>Gunneridae</taxon>
        <taxon>Pentapetalae</taxon>
        <taxon>rosids</taxon>
        <taxon>malvids</taxon>
        <taxon>Sapindales</taxon>
        <taxon>Sapindaceae</taxon>
        <taxon>Hippocastanoideae</taxon>
        <taxon>Acereae</taxon>
        <taxon>Dipteronia</taxon>
    </lineage>
</organism>
<name>A0AAE0E144_9ROSI</name>
<dbReference type="AlphaFoldDB" id="A0AAE0E144"/>
<protein>
    <submittedName>
        <fullName evidence="2">Uncharacterized protein</fullName>
    </submittedName>
</protein>